<name>A0AAV7S101_PLEWA</name>
<proteinExistence type="predicted"/>
<keyword evidence="2" id="KW-1185">Reference proteome</keyword>
<evidence type="ECO:0000313" key="2">
    <source>
        <dbReference type="Proteomes" id="UP001066276"/>
    </source>
</evidence>
<organism evidence="1 2">
    <name type="scientific">Pleurodeles waltl</name>
    <name type="common">Iberian ribbed newt</name>
    <dbReference type="NCBI Taxonomy" id="8319"/>
    <lineage>
        <taxon>Eukaryota</taxon>
        <taxon>Metazoa</taxon>
        <taxon>Chordata</taxon>
        <taxon>Craniata</taxon>
        <taxon>Vertebrata</taxon>
        <taxon>Euteleostomi</taxon>
        <taxon>Amphibia</taxon>
        <taxon>Batrachia</taxon>
        <taxon>Caudata</taxon>
        <taxon>Salamandroidea</taxon>
        <taxon>Salamandridae</taxon>
        <taxon>Pleurodelinae</taxon>
        <taxon>Pleurodeles</taxon>
    </lineage>
</organism>
<dbReference type="EMBL" id="JANPWB010000009">
    <property type="protein sequence ID" value="KAJ1158337.1"/>
    <property type="molecule type" value="Genomic_DNA"/>
</dbReference>
<gene>
    <name evidence="1" type="ORF">NDU88_011028</name>
</gene>
<evidence type="ECO:0000313" key="1">
    <source>
        <dbReference type="EMBL" id="KAJ1158337.1"/>
    </source>
</evidence>
<dbReference type="AlphaFoldDB" id="A0AAV7S101"/>
<sequence>MQLLAPCTERTVLGRLGLIAHSGHAEAAGAVVGPIFEETLPYDGDLLATLGCVALECVTGKLCTGYVGSGTTLALLLHGLAPRSCGGRELRD</sequence>
<accession>A0AAV7S101</accession>
<comment type="caution">
    <text evidence="1">The sequence shown here is derived from an EMBL/GenBank/DDBJ whole genome shotgun (WGS) entry which is preliminary data.</text>
</comment>
<reference evidence="1" key="1">
    <citation type="journal article" date="2022" name="bioRxiv">
        <title>Sequencing and chromosome-scale assembly of the giantPleurodeles waltlgenome.</title>
        <authorList>
            <person name="Brown T."/>
            <person name="Elewa A."/>
            <person name="Iarovenko S."/>
            <person name="Subramanian E."/>
            <person name="Araus A.J."/>
            <person name="Petzold A."/>
            <person name="Susuki M."/>
            <person name="Suzuki K.-i.T."/>
            <person name="Hayashi T."/>
            <person name="Toyoda A."/>
            <person name="Oliveira C."/>
            <person name="Osipova E."/>
            <person name="Leigh N.D."/>
            <person name="Simon A."/>
            <person name="Yun M.H."/>
        </authorList>
    </citation>
    <scope>NUCLEOTIDE SEQUENCE</scope>
    <source>
        <strain evidence="1">20211129_DDA</strain>
        <tissue evidence="1">Liver</tissue>
    </source>
</reference>
<dbReference type="Proteomes" id="UP001066276">
    <property type="component" value="Chromosome 5"/>
</dbReference>
<protein>
    <submittedName>
        <fullName evidence="1">Uncharacterized protein</fullName>
    </submittedName>
</protein>